<evidence type="ECO:0000313" key="1">
    <source>
        <dbReference type="EMBL" id="OQO03330.1"/>
    </source>
</evidence>
<organism evidence="1 2">
    <name type="scientific">Cryoendolithus antarcticus</name>
    <dbReference type="NCBI Taxonomy" id="1507870"/>
    <lineage>
        <taxon>Eukaryota</taxon>
        <taxon>Fungi</taxon>
        <taxon>Dikarya</taxon>
        <taxon>Ascomycota</taxon>
        <taxon>Pezizomycotina</taxon>
        <taxon>Dothideomycetes</taxon>
        <taxon>Dothideomycetidae</taxon>
        <taxon>Cladosporiales</taxon>
        <taxon>Cladosporiaceae</taxon>
        <taxon>Cryoendolithus</taxon>
    </lineage>
</organism>
<dbReference type="AlphaFoldDB" id="A0A1V8SW92"/>
<protein>
    <recommendedName>
        <fullName evidence="3">F-box domain-containing protein</fullName>
    </recommendedName>
</protein>
<reference evidence="2" key="1">
    <citation type="submission" date="2017-03" db="EMBL/GenBank/DDBJ databases">
        <title>Genomes of endolithic fungi from Antarctica.</title>
        <authorList>
            <person name="Coleine C."/>
            <person name="Masonjones S."/>
            <person name="Stajich J.E."/>
        </authorList>
    </citation>
    <scope>NUCLEOTIDE SEQUENCE [LARGE SCALE GENOMIC DNA]</scope>
    <source>
        <strain evidence="2">CCFEE 5527</strain>
    </source>
</reference>
<gene>
    <name evidence="1" type="ORF">B0A48_11586</name>
</gene>
<evidence type="ECO:0008006" key="3">
    <source>
        <dbReference type="Google" id="ProtNLM"/>
    </source>
</evidence>
<dbReference type="EMBL" id="NAJO01000025">
    <property type="protein sequence ID" value="OQO03330.1"/>
    <property type="molecule type" value="Genomic_DNA"/>
</dbReference>
<proteinExistence type="predicted"/>
<dbReference type="Proteomes" id="UP000192596">
    <property type="component" value="Unassembled WGS sequence"/>
</dbReference>
<dbReference type="OrthoDB" id="3800738at2759"/>
<evidence type="ECO:0000313" key="2">
    <source>
        <dbReference type="Proteomes" id="UP000192596"/>
    </source>
</evidence>
<name>A0A1V8SW92_9PEZI</name>
<comment type="caution">
    <text evidence="1">The sequence shown here is derived from an EMBL/GenBank/DDBJ whole genome shotgun (WGS) entry which is preliminary data.</text>
</comment>
<accession>A0A1V8SW92</accession>
<sequence length="172" mass="19951">MAATTIIELPELLEAILHGVDDMKTLLLAQRVIKVWHRTITNSKRLQEALFFRQRDRQSEDEPNQHNPLLLDEDQVYDPVWCLPWCSISNGRKQRAIAHRHTCSCHDGCSCGVRWQASAFRVYLTARPEKSCHIIVEGIWGRDAWSDEMREDNYFDTSRTFGELREVLGAIV</sequence>
<keyword evidence="2" id="KW-1185">Reference proteome</keyword>
<dbReference type="InParanoid" id="A0A1V8SW92"/>